<keyword evidence="11" id="KW-1185">Reference proteome</keyword>
<keyword evidence="5" id="KW-0190">Covalent protein-DNA linkage</keyword>
<dbReference type="GO" id="GO:0008233">
    <property type="term" value="F:peptidase activity"/>
    <property type="evidence" value="ECO:0007669"/>
    <property type="project" value="UniProtKB-KW"/>
</dbReference>
<name>A0A1R1LB73_9MICC</name>
<comment type="caution">
    <text evidence="10">The sequence shown here is derived from an EMBL/GenBank/DDBJ whole genome shotgun (WGS) entry which is preliminary data.</text>
</comment>
<dbReference type="Gene3D" id="3.90.1680.10">
    <property type="entry name" value="SOS response associated peptidase-like"/>
    <property type="match status" value="1"/>
</dbReference>
<evidence type="ECO:0000256" key="8">
    <source>
        <dbReference type="RuleBase" id="RU364100"/>
    </source>
</evidence>
<dbReference type="OrthoDB" id="9782620at2"/>
<sequence length="239" mass="26136">MCGRFAMDKDVDDLIQAFVADGGRAQDWRPTFSMAPTMVAPLVREHRGRDGAVKRELEPASWGFTPGWGKPGGRAPINARLETVATNGLFKRAFAGARAIVPMSGYFEWQQQDDGKQPYYLHGPDGASGLLAAAAVGAARKEGDGWAISFAIITRQARDASGEVHDRMPVFLGPETWQRWLDPEPVEGTHATDLVHLLEETSSRVAATMTHYAVNRKVNNSRAVDPEDPTLIQPLQDDA</sequence>
<evidence type="ECO:0000313" key="11">
    <source>
        <dbReference type="Proteomes" id="UP000187085"/>
    </source>
</evidence>
<reference evidence="10 11" key="1">
    <citation type="submission" date="2016-12" db="EMBL/GenBank/DDBJ databases">
        <title>Draft genome of Tersicoccus phoenicis 1P05MA.</title>
        <authorList>
            <person name="Nakajima Y."/>
            <person name="Yoshizawa S."/>
            <person name="Nakamura K."/>
            <person name="Ogura Y."/>
            <person name="Hayashi T."/>
            <person name="Kogure K."/>
        </authorList>
    </citation>
    <scope>NUCLEOTIDE SEQUENCE [LARGE SCALE GENOMIC DNA]</scope>
    <source>
        <strain evidence="10 11">1p05MA</strain>
    </source>
</reference>
<keyword evidence="2 8" id="KW-0645">Protease</keyword>
<dbReference type="GO" id="GO:0106300">
    <property type="term" value="P:protein-DNA covalent cross-linking repair"/>
    <property type="evidence" value="ECO:0007669"/>
    <property type="project" value="InterPro"/>
</dbReference>
<evidence type="ECO:0000256" key="4">
    <source>
        <dbReference type="ARBA" id="ARBA00022801"/>
    </source>
</evidence>
<dbReference type="STRING" id="554083.BKD30_07060"/>
<dbReference type="PANTHER" id="PTHR13604">
    <property type="entry name" value="DC12-RELATED"/>
    <property type="match status" value="1"/>
</dbReference>
<dbReference type="InterPro" id="IPR036590">
    <property type="entry name" value="SRAP-like"/>
</dbReference>
<evidence type="ECO:0000256" key="3">
    <source>
        <dbReference type="ARBA" id="ARBA00022763"/>
    </source>
</evidence>
<dbReference type="GO" id="GO:0003697">
    <property type="term" value="F:single-stranded DNA binding"/>
    <property type="evidence" value="ECO:0007669"/>
    <property type="project" value="InterPro"/>
</dbReference>
<dbReference type="EC" id="3.4.-.-" evidence="8"/>
<evidence type="ECO:0000256" key="5">
    <source>
        <dbReference type="ARBA" id="ARBA00023124"/>
    </source>
</evidence>
<keyword evidence="6" id="KW-0238">DNA-binding</keyword>
<dbReference type="PANTHER" id="PTHR13604:SF0">
    <property type="entry name" value="ABASIC SITE PROCESSING PROTEIN HMCES"/>
    <property type="match status" value="1"/>
</dbReference>
<evidence type="ECO:0000313" key="10">
    <source>
        <dbReference type="EMBL" id="OMH24774.1"/>
    </source>
</evidence>
<dbReference type="GO" id="GO:0016829">
    <property type="term" value="F:lyase activity"/>
    <property type="evidence" value="ECO:0007669"/>
    <property type="project" value="UniProtKB-KW"/>
</dbReference>
<dbReference type="Pfam" id="PF02586">
    <property type="entry name" value="SRAP"/>
    <property type="match status" value="1"/>
</dbReference>
<dbReference type="InterPro" id="IPR003738">
    <property type="entry name" value="SRAP"/>
</dbReference>
<dbReference type="SUPFAM" id="SSF143081">
    <property type="entry name" value="BB1717-like"/>
    <property type="match status" value="1"/>
</dbReference>
<dbReference type="GO" id="GO:0006508">
    <property type="term" value="P:proteolysis"/>
    <property type="evidence" value="ECO:0007669"/>
    <property type="project" value="UniProtKB-KW"/>
</dbReference>
<dbReference type="AlphaFoldDB" id="A0A1R1LB73"/>
<feature type="region of interest" description="Disordered" evidence="9">
    <location>
        <begin position="220"/>
        <end position="239"/>
    </location>
</feature>
<evidence type="ECO:0000256" key="9">
    <source>
        <dbReference type="SAM" id="MobiDB-lite"/>
    </source>
</evidence>
<organism evidence="10 11">
    <name type="scientific">Tersicoccus phoenicis</name>
    <dbReference type="NCBI Taxonomy" id="554083"/>
    <lineage>
        <taxon>Bacteria</taxon>
        <taxon>Bacillati</taxon>
        <taxon>Actinomycetota</taxon>
        <taxon>Actinomycetes</taxon>
        <taxon>Micrococcales</taxon>
        <taxon>Micrococcaceae</taxon>
        <taxon>Tersicoccus</taxon>
    </lineage>
</organism>
<proteinExistence type="inferred from homology"/>
<accession>A0A1R1LB73</accession>
<evidence type="ECO:0000256" key="6">
    <source>
        <dbReference type="ARBA" id="ARBA00023125"/>
    </source>
</evidence>
<keyword evidence="3" id="KW-0227">DNA damage</keyword>
<keyword evidence="7" id="KW-0456">Lyase</keyword>
<comment type="similarity">
    <text evidence="1 8">Belongs to the SOS response-associated peptidase family.</text>
</comment>
<dbReference type="Proteomes" id="UP000187085">
    <property type="component" value="Unassembled WGS sequence"/>
</dbReference>
<protein>
    <recommendedName>
        <fullName evidence="8">Abasic site processing protein</fullName>
        <ecNumber evidence="8">3.4.-.-</ecNumber>
    </recommendedName>
</protein>
<keyword evidence="4 8" id="KW-0378">Hydrolase</keyword>
<gene>
    <name evidence="10" type="ORF">BKD30_07060</name>
</gene>
<dbReference type="EMBL" id="MRDE01000046">
    <property type="protein sequence ID" value="OMH24774.1"/>
    <property type="molecule type" value="Genomic_DNA"/>
</dbReference>
<dbReference type="RefSeq" id="WP_076703530.1">
    <property type="nucleotide sequence ID" value="NZ_MRDE01000046.1"/>
</dbReference>
<evidence type="ECO:0000256" key="1">
    <source>
        <dbReference type="ARBA" id="ARBA00008136"/>
    </source>
</evidence>
<evidence type="ECO:0000256" key="7">
    <source>
        <dbReference type="ARBA" id="ARBA00023239"/>
    </source>
</evidence>
<evidence type="ECO:0000256" key="2">
    <source>
        <dbReference type="ARBA" id="ARBA00022670"/>
    </source>
</evidence>